<comment type="caution">
    <text evidence="2">The sequence shown here is derived from an EMBL/GenBank/DDBJ whole genome shotgun (WGS) entry which is preliminary data.</text>
</comment>
<dbReference type="Proteomes" id="UP001524587">
    <property type="component" value="Unassembled WGS sequence"/>
</dbReference>
<dbReference type="EC" id="2.4.-.-" evidence="2"/>
<dbReference type="EMBL" id="JAMSKV010000003">
    <property type="protein sequence ID" value="MCQ8277941.1"/>
    <property type="molecule type" value="Genomic_DNA"/>
</dbReference>
<keyword evidence="2" id="KW-0808">Transferase</keyword>
<proteinExistence type="predicted"/>
<keyword evidence="3" id="KW-1185">Reference proteome</keyword>
<feature type="domain" description="Glycosyltransferase 2-like" evidence="1">
    <location>
        <begin position="349"/>
        <end position="479"/>
    </location>
</feature>
<sequence>MGAEAAFGSFRIALDIGSNDPAPAPIEVARDVDCCRLAEVARLYRLVLQTAPDCPGLRHHVDLLAKGSTLAELASSLMAVSGDVRDDRQTAARLFWARAGGNPAAFAAAWRRASGLADFVAELARRPLARDNILRALFPFGVDPHDDDAGPAWGYRLWAAEIDAVLARVSRRFARLLRAFGACVVLTLDLDPDADPLLLDATVSALREQRYRRWRLLLHGQAPAGWVAPADPRIVRDEAADRPRWRRGVLRGVLRPGEILSPHALGTIALAALRRPRTAAWRTDEDRIDPAGVRSEPMLHRSAGLVLRRDREDATGRERHLPLVLLHRRVPVRPPSTIVDDRAVLPSVSLVIATRDRPGLLQRCVDSIRRTIASYPGAVEIVLVDNGTEDAGALDLLERYRGEGCVVKRRPGAFNWSALCNSGAESAHGEVLVFLNNDVECFRDDWLDRLVCAVQQENVGAAGAKLLFADGRIQHNGVLIGPGTVAAHRVDGVAEAEPVRRSVSAVTGACLAVRRTVFVRQGGFDESLPVTWNDLDFCLRLRRGKLDIVLAADSVLRHDEMGTRTPDHAPENVAQLASSLRIIRRKHGRGLRRSLCRDRFLHPFLLAESGATRLDSDVAPRLLVVLAMGGLTLTS</sequence>
<name>A0ABT1W4Y3_9PROT</name>
<dbReference type="GO" id="GO:0016757">
    <property type="term" value="F:glycosyltransferase activity"/>
    <property type="evidence" value="ECO:0007669"/>
    <property type="project" value="UniProtKB-KW"/>
</dbReference>
<evidence type="ECO:0000313" key="2">
    <source>
        <dbReference type="EMBL" id="MCQ8277941.1"/>
    </source>
</evidence>
<reference evidence="2 3" key="1">
    <citation type="submission" date="2022-06" db="EMBL/GenBank/DDBJ databases">
        <title>Endosaccharibacter gen. nov., sp. nov., endophytic bacteria isolated from sugarcane.</title>
        <authorList>
            <person name="Pitiwittayakul N."/>
            <person name="Yukphan P."/>
            <person name="Charoenyingcharoen P."/>
            <person name="Tanasupawat S."/>
        </authorList>
    </citation>
    <scope>NUCLEOTIDE SEQUENCE [LARGE SCALE GENOMIC DNA]</scope>
    <source>
        <strain evidence="2 3">KSS8</strain>
    </source>
</reference>
<dbReference type="InterPro" id="IPR029044">
    <property type="entry name" value="Nucleotide-diphossugar_trans"/>
</dbReference>
<dbReference type="PANTHER" id="PTHR43179:SF7">
    <property type="entry name" value="RHAMNOSYLTRANSFERASE WBBL"/>
    <property type="match status" value="1"/>
</dbReference>
<evidence type="ECO:0000259" key="1">
    <source>
        <dbReference type="Pfam" id="PF00535"/>
    </source>
</evidence>
<dbReference type="PANTHER" id="PTHR43179">
    <property type="entry name" value="RHAMNOSYLTRANSFERASE WBBL"/>
    <property type="match status" value="1"/>
</dbReference>
<evidence type="ECO:0000313" key="3">
    <source>
        <dbReference type="Proteomes" id="UP001524587"/>
    </source>
</evidence>
<keyword evidence="2" id="KW-0328">Glycosyltransferase</keyword>
<protein>
    <submittedName>
        <fullName evidence="2">Glycosyltransferase</fullName>
        <ecNumber evidence="2">2.4.-.-</ecNumber>
    </submittedName>
</protein>
<organism evidence="2 3">
    <name type="scientific">Endosaccharibacter trunci</name>
    <dbReference type="NCBI Taxonomy" id="2812733"/>
    <lineage>
        <taxon>Bacteria</taxon>
        <taxon>Pseudomonadati</taxon>
        <taxon>Pseudomonadota</taxon>
        <taxon>Alphaproteobacteria</taxon>
        <taxon>Acetobacterales</taxon>
        <taxon>Acetobacteraceae</taxon>
        <taxon>Endosaccharibacter</taxon>
    </lineage>
</organism>
<dbReference type="Pfam" id="PF00535">
    <property type="entry name" value="Glycos_transf_2"/>
    <property type="match status" value="1"/>
</dbReference>
<accession>A0ABT1W4Y3</accession>
<dbReference type="SUPFAM" id="SSF53448">
    <property type="entry name" value="Nucleotide-diphospho-sugar transferases"/>
    <property type="match status" value="1"/>
</dbReference>
<dbReference type="Gene3D" id="3.90.550.10">
    <property type="entry name" value="Spore Coat Polysaccharide Biosynthesis Protein SpsA, Chain A"/>
    <property type="match status" value="1"/>
</dbReference>
<dbReference type="InterPro" id="IPR001173">
    <property type="entry name" value="Glyco_trans_2-like"/>
</dbReference>
<gene>
    <name evidence="2" type="ORF">NFI95_05715</name>
</gene>
<dbReference type="RefSeq" id="WP_422863397.1">
    <property type="nucleotide sequence ID" value="NZ_JAMSKV010000003.1"/>
</dbReference>